<keyword evidence="3" id="KW-1185">Reference proteome</keyword>
<feature type="transmembrane region" description="Helical" evidence="1">
    <location>
        <begin position="45"/>
        <end position="65"/>
    </location>
</feature>
<feature type="transmembrane region" description="Helical" evidence="1">
    <location>
        <begin position="86"/>
        <end position="105"/>
    </location>
</feature>
<dbReference type="Proteomes" id="UP000812287">
    <property type="component" value="Unassembled WGS sequence"/>
</dbReference>
<evidence type="ECO:0000313" key="2">
    <source>
        <dbReference type="EMBL" id="KAG7452750.1"/>
    </source>
</evidence>
<proteinExistence type="predicted"/>
<dbReference type="RefSeq" id="XP_043046250.1">
    <property type="nucleotide sequence ID" value="XM_043178663.1"/>
</dbReference>
<evidence type="ECO:0000256" key="1">
    <source>
        <dbReference type="SAM" id="Phobius"/>
    </source>
</evidence>
<keyword evidence="1" id="KW-1133">Transmembrane helix</keyword>
<evidence type="ECO:0000313" key="3">
    <source>
        <dbReference type="Proteomes" id="UP000812287"/>
    </source>
</evidence>
<organism evidence="2 3">
    <name type="scientific">Guyanagaster necrorhizus</name>
    <dbReference type="NCBI Taxonomy" id="856835"/>
    <lineage>
        <taxon>Eukaryota</taxon>
        <taxon>Fungi</taxon>
        <taxon>Dikarya</taxon>
        <taxon>Basidiomycota</taxon>
        <taxon>Agaricomycotina</taxon>
        <taxon>Agaricomycetes</taxon>
        <taxon>Agaricomycetidae</taxon>
        <taxon>Agaricales</taxon>
        <taxon>Marasmiineae</taxon>
        <taxon>Physalacriaceae</taxon>
        <taxon>Guyanagaster</taxon>
    </lineage>
</organism>
<feature type="transmembrane region" description="Helical" evidence="1">
    <location>
        <begin position="15"/>
        <end position="39"/>
    </location>
</feature>
<feature type="transmembrane region" description="Helical" evidence="1">
    <location>
        <begin position="125"/>
        <end position="147"/>
    </location>
</feature>
<accession>A0A9P8AYQ5</accession>
<keyword evidence="1" id="KW-0812">Transmembrane</keyword>
<dbReference type="AlphaFoldDB" id="A0A9P8AYQ5"/>
<name>A0A9P8AYQ5_9AGAR</name>
<comment type="caution">
    <text evidence="2">The sequence shown here is derived from an EMBL/GenBank/DDBJ whole genome shotgun (WGS) entry which is preliminary data.</text>
</comment>
<keyword evidence="1" id="KW-0472">Membrane</keyword>
<dbReference type="OrthoDB" id="2926044at2759"/>
<gene>
    <name evidence="2" type="ORF">BT62DRAFT_1070476</name>
</gene>
<protein>
    <submittedName>
        <fullName evidence="2">Uncharacterized protein</fullName>
    </submittedName>
</protein>
<sequence length="220" mass="24699">MRTFIVSYRVIKFGVYVLICIVNVAMLALLMASLIVGSIGLIEGVAILLNGLPPVVTMYTMLWRYHKYEWWSKDEIEELSKVRSMVTFGVLFVITLTSSILYTVLEVQGQLVESFSALSNSNSLAVVLVVLSWVSPPAVVIGFVVAYKENLQSPPIVRPPRMVGRFCNDDANISRTHSMVLGHVTTEYKIGSFTSWDPSKTHRMVILRAQLETKCQIPER</sequence>
<dbReference type="EMBL" id="MU250523">
    <property type="protein sequence ID" value="KAG7452750.1"/>
    <property type="molecule type" value="Genomic_DNA"/>
</dbReference>
<reference evidence="2" key="1">
    <citation type="submission" date="2020-11" db="EMBL/GenBank/DDBJ databases">
        <title>Adaptations for nitrogen fixation in a non-lichenized fungal sporocarp promotes dispersal by wood-feeding termites.</title>
        <authorList>
            <consortium name="DOE Joint Genome Institute"/>
            <person name="Koch R.A."/>
            <person name="Yoon G."/>
            <person name="Arayal U."/>
            <person name="Lail K."/>
            <person name="Amirebrahimi M."/>
            <person name="Labutti K."/>
            <person name="Lipzen A."/>
            <person name="Riley R."/>
            <person name="Barry K."/>
            <person name="Henrissat B."/>
            <person name="Grigoriev I.V."/>
            <person name="Herr J.R."/>
            <person name="Aime M.C."/>
        </authorList>
    </citation>
    <scope>NUCLEOTIDE SEQUENCE</scope>
    <source>
        <strain evidence="2">MCA 3950</strain>
    </source>
</reference>
<dbReference type="GeneID" id="66100957"/>